<name>A0A7J6V516_THATH</name>
<proteinExistence type="predicted"/>
<reference evidence="1 2" key="1">
    <citation type="submission" date="2020-06" db="EMBL/GenBank/DDBJ databases">
        <title>Transcriptomic and genomic resources for Thalictrum thalictroides and T. hernandezii: Facilitating candidate gene discovery in an emerging model plant lineage.</title>
        <authorList>
            <person name="Arias T."/>
            <person name="Riano-Pachon D.M."/>
            <person name="Di Stilio V.S."/>
        </authorList>
    </citation>
    <scope>NUCLEOTIDE SEQUENCE [LARGE SCALE GENOMIC DNA]</scope>
    <source>
        <strain evidence="2">cv. WT478/WT964</strain>
        <tissue evidence="1">Leaves</tissue>
    </source>
</reference>
<dbReference type="EMBL" id="JABWDY010038915">
    <property type="protein sequence ID" value="KAF5179330.1"/>
    <property type="molecule type" value="Genomic_DNA"/>
</dbReference>
<evidence type="ECO:0000313" key="1">
    <source>
        <dbReference type="EMBL" id="KAF5179330.1"/>
    </source>
</evidence>
<sequence length="62" mass="6759">MSMSRNNSRKQGSTSSRAMEAAAEICQFRTRRRSSLGTSSCAELETTVKGWNAGFFLHAVSA</sequence>
<dbReference type="AlphaFoldDB" id="A0A7J6V516"/>
<dbReference type="Proteomes" id="UP000554482">
    <property type="component" value="Unassembled WGS sequence"/>
</dbReference>
<organism evidence="1 2">
    <name type="scientific">Thalictrum thalictroides</name>
    <name type="common">Rue-anemone</name>
    <name type="synonym">Anemone thalictroides</name>
    <dbReference type="NCBI Taxonomy" id="46969"/>
    <lineage>
        <taxon>Eukaryota</taxon>
        <taxon>Viridiplantae</taxon>
        <taxon>Streptophyta</taxon>
        <taxon>Embryophyta</taxon>
        <taxon>Tracheophyta</taxon>
        <taxon>Spermatophyta</taxon>
        <taxon>Magnoliopsida</taxon>
        <taxon>Ranunculales</taxon>
        <taxon>Ranunculaceae</taxon>
        <taxon>Thalictroideae</taxon>
        <taxon>Thalictrum</taxon>
    </lineage>
</organism>
<gene>
    <name evidence="1" type="ORF">FRX31_031077</name>
</gene>
<keyword evidence="2" id="KW-1185">Reference proteome</keyword>
<accession>A0A7J6V516</accession>
<evidence type="ECO:0000313" key="2">
    <source>
        <dbReference type="Proteomes" id="UP000554482"/>
    </source>
</evidence>
<comment type="caution">
    <text evidence="1">The sequence shown here is derived from an EMBL/GenBank/DDBJ whole genome shotgun (WGS) entry which is preliminary data.</text>
</comment>
<protein>
    <submittedName>
        <fullName evidence="1">Uncharacterized protein</fullName>
    </submittedName>
</protein>